<evidence type="ECO:0000259" key="2">
    <source>
        <dbReference type="PROSITE" id="PS50158"/>
    </source>
</evidence>
<dbReference type="GO" id="GO:0008270">
    <property type="term" value="F:zinc ion binding"/>
    <property type="evidence" value="ECO:0007669"/>
    <property type="project" value="UniProtKB-KW"/>
</dbReference>
<keyword evidence="1" id="KW-0863">Zinc-finger</keyword>
<dbReference type="InterPro" id="IPR036875">
    <property type="entry name" value="Znf_CCHC_sf"/>
</dbReference>
<dbReference type="AlphaFoldDB" id="A0AAV1VEP3"/>
<dbReference type="InterPro" id="IPR001878">
    <property type="entry name" value="Znf_CCHC"/>
</dbReference>
<dbReference type="SUPFAM" id="SSF57756">
    <property type="entry name" value="Retrovirus zinc finger-like domains"/>
    <property type="match status" value="1"/>
</dbReference>
<proteinExistence type="predicted"/>
<comment type="caution">
    <text evidence="3">The sequence shown here is derived from an EMBL/GenBank/DDBJ whole genome shotgun (WGS) entry which is preliminary data.</text>
</comment>
<keyword evidence="1" id="KW-0862">Zinc</keyword>
<dbReference type="EMBL" id="CAKLBY020000305">
    <property type="protein sequence ID" value="CAK7943964.1"/>
    <property type="molecule type" value="Genomic_DNA"/>
</dbReference>
<keyword evidence="1" id="KW-0479">Metal-binding</keyword>
<dbReference type="Pfam" id="PF14223">
    <property type="entry name" value="Retrotran_gag_2"/>
    <property type="match status" value="1"/>
</dbReference>
<evidence type="ECO:0000256" key="1">
    <source>
        <dbReference type="PROSITE-ProRule" id="PRU00047"/>
    </source>
</evidence>
<accession>A0AAV1VEP3</accession>
<sequence length="229" mass="26281">MKLAKKGLLEHIDATKAPRGDDANAAFCKVNDMKAFANVCTMVSPSLQSMVSGCSDVCRSVGDFEELFPRRSIHSRVQMRRQLHEFKMQKGGSVMDNFLKFDELCMSMQAIGDEVVQFERLVILLGSLSKEYDQIVKIIKNMKDMDLFQAKEMLRPDYEGIARKEKSEIALRATRRFKIKSFQPKEARNKFTGTCFTCGKHGHKKQDCWKNPDKKKSSEQAFTYSERLL</sequence>
<protein>
    <recommendedName>
        <fullName evidence="2">CCHC-type domain-containing protein</fullName>
    </recommendedName>
</protein>
<evidence type="ECO:0000313" key="3">
    <source>
        <dbReference type="EMBL" id="CAK7943964.1"/>
    </source>
</evidence>
<organism evidence="3 4">
    <name type="scientific">Peronospora matthiolae</name>
    <dbReference type="NCBI Taxonomy" id="2874970"/>
    <lineage>
        <taxon>Eukaryota</taxon>
        <taxon>Sar</taxon>
        <taxon>Stramenopiles</taxon>
        <taxon>Oomycota</taxon>
        <taxon>Peronosporomycetes</taxon>
        <taxon>Peronosporales</taxon>
        <taxon>Peronosporaceae</taxon>
        <taxon>Peronospora</taxon>
    </lineage>
</organism>
<evidence type="ECO:0000313" key="4">
    <source>
        <dbReference type="Proteomes" id="UP001162060"/>
    </source>
</evidence>
<dbReference type="PROSITE" id="PS50158">
    <property type="entry name" value="ZF_CCHC"/>
    <property type="match status" value="1"/>
</dbReference>
<feature type="domain" description="CCHC-type" evidence="2">
    <location>
        <begin position="195"/>
        <end position="208"/>
    </location>
</feature>
<dbReference type="GO" id="GO:0003676">
    <property type="term" value="F:nucleic acid binding"/>
    <property type="evidence" value="ECO:0007669"/>
    <property type="project" value="InterPro"/>
</dbReference>
<name>A0AAV1VEP3_9STRA</name>
<gene>
    <name evidence="3" type="ORF">PM001_LOCUS29114</name>
</gene>
<dbReference type="Proteomes" id="UP001162060">
    <property type="component" value="Unassembled WGS sequence"/>
</dbReference>
<reference evidence="3" key="1">
    <citation type="submission" date="2024-01" db="EMBL/GenBank/DDBJ databases">
        <authorList>
            <person name="Webb A."/>
        </authorList>
    </citation>
    <scope>NUCLEOTIDE SEQUENCE</scope>
    <source>
        <strain evidence="3">Pm1</strain>
    </source>
</reference>